<dbReference type="NCBIfam" id="NF004160">
    <property type="entry name" value="PRK05627.1-3"/>
    <property type="match status" value="1"/>
</dbReference>
<comment type="pathway">
    <text evidence="2 15">Cofactor biosynthesis; FAD biosynthesis; FAD from FMN: step 1/1.</text>
</comment>
<dbReference type="PIRSF" id="PIRSF004491">
    <property type="entry name" value="FAD_Synth"/>
    <property type="match status" value="1"/>
</dbReference>
<feature type="domain" description="Riboflavin kinase" evidence="16">
    <location>
        <begin position="183"/>
        <end position="306"/>
    </location>
</feature>
<dbReference type="EMBL" id="VNIB01000001">
    <property type="protein sequence ID" value="TYO99935.1"/>
    <property type="molecule type" value="Genomic_DNA"/>
</dbReference>
<evidence type="ECO:0000256" key="12">
    <source>
        <dbReference type="ARBA" id="ARBA00023268"/>
    </source>
</evidence>
<evidence type="ECO:0000313" key="17">
    <source>
        <dbReference type="EMBL" id="TYO99935.1"/>
    </source>
</evidence>
<keyword evidence="10 15" id="KW-0274">FAD</keyword>
<dbReference type="RefSeq" id="WP_148894136.1">
    <property type="nucleotide sequence ID" value="NZ_VNIB01000001.1"/>
</dbReference>
<evidence type="ECO:0000256" key="7">
    <source>
        <dbReference type="ARBA" id="ARBA00022695"/>
    </source>
</evidence>
<dbReference type="Gene3D" id="2.40.30.30">
    <property type="entry name" value="Riboflavin kinase-like"/>
    <property type="match status" value="1"/>
</dbReference>
<dbReference type="InterPro" id="IPR023465">
    <property type="entry name" value="Riboflavin_kinase_dom_sf"/>
</dbReference>
<comment type="similarity">
    <text evidence="15">Belongs to the ribF family.</text>
</comment>
<name>A0A5D3WLC1_9BACT</name>
<evidence type="ECO:0000256" key="9">
    <source>
        <dbReference type="ARBA" id="ARBA00022777"/>
    </source>
</evidence>
<protein>
    <recommendedName>
        <fullName evidence="15">Riboflavin biosynthesis protein</fullName>
    </recommendedName>
    <domain>
        <recommendedName>
            <fullName evidence="15">Riboflavin kinase</fullName>
            <ecNumber evidence="15">2.7.1.26</ecNumber>
        </recommendedName>
        <alternativeName>
            <fullName evidence="15">Flavokinase</fullName>
        </alternativeName>
    </domain>
    <domain>
        <recommendedName>
            <fullName evidence="15">FMN adenylyltransferase</fullName>
            <ecNumber evidence="15">2.7.7.2</ecNumber>
        </recommendedName>
        <alternativeName>
            <fullName evidence="15">FAD pyrophosphorylase</fullName>
        </alternativeName>
        <alternativeName>
            <fullName evidence="15">FAD synthase</fullName>
        </alternativeName>
    </domain>
</protein>
<evidence type="ECO:0000256" key="10">
    <source>
        <dbReference type="ARBA" id="ARBA00022827"/>
    </source>
</evidence>
<evidence type="ECO:0000256" key="14">
    <source>
        <dbReference type="ARBA" id="ARBA00049494"/>
    </source>
</evidence>
<dbReference type="AlphaFoldDB" id="A0A5D3WLC1"/>
<evidence type="ECO:0000256" key="5">
    <source>
        <dbReference type="ARBA" id="ARBA00022643"/>
    </source>
</evidence>
<evidence type="ECO:0000256" key="4">
    <source>
        <dbReference type="ARBA" id="ARBA00022630"/>
    </source>
</evidence>
<dbReference type="NCBIfam" id="NF004162">
    <property type="entry name" value="PRK05627.1-5"/>
    <property type="match status" value="1"/>
</dbReference>
<comment type="pathway">
    <text evidence="3 15">Cofactor biosynthesis; FMN biosynthesis; FMN from riboflavin (ATP route): step 1/1.</text>
</comment>
<evidence type="ECO:0000256" key="2">
    <source>
        <dbReference type="ARBA" id="ARBA00004726"/>
    </source>
</evidence>
<evidence type="ECO:0000256" key="15">
    <source>
        <dbReference type="PIRNR" id="PIRNR004491"/>
    </source>
</evidence>
<comment type="catalytic activity">
    <reaction evidence="14 15">
        <text>FMN + ATP + H(+) = FAD + diphosphate</text>
        <dbReference type="Rhea" id="RHEA:17237"/>
        <dbReference type="ChEBI" id="CHEBI:15378"/>
        <dbReference type="ChEBI" id="CHEBI:30616"/>
        <dbReference type="ChEBI" id="CHEBI:33019"/>
        <dbReference type="ChEBI" id="CHEBI:57692"/>
        <dbReference type="ChEBI" id="CHEBI:58210"/>
        <dbReference type="EC" id="2.7.7.2"/>
    </reaction>
</comment>
<dbReference type="InterPro" id="IPR014729">
    <property type="entry name" value="Rossmann-like_a/b/a_fold"/>
</dbReference>
<dbReference type="Proteomes" id="UP000324159">
    <property type="component" value="Unassembled WGS sequence"/>
</dbReference>
<evidence type="ECO:0000256" key="11">
    <source>
        <dbReference type="ARBA" id="ARBA00022840"/>
    </source>
</evidence>
<comment type="caution">
    <text evidence="17">The sequence shown here is derived from an EMBL/GenBank/DDBJ whole genome shotgun (WGS) entry which is preliminary data.</text>
</comment>
<comment type="catalytic activity">
    <reaction evidence="13 15">
        <text>riboflavin + ATP = FMN + ADP + H(+)</text>
        <dbReference type="Rhea" id="RHEA:14357"/>
        <dbReference type="ChEBI" id="CHEBI:15378"/>
        <dbReference type="ChEBI" id="CHEBI:30616"/>
        <dbReference type="ChEBI" id="CHEBI:57986"/>
        <dbReference type="ChEBI" id="CHEBI:58210"/>
        <dbReference type="ChEBI" id="CHEBI:456216"/>
        <dbReference type="EC" id="2.7.1.26"/>
    </reaction>
</comment>
<keyword evidence="11 15" id="KW-0067">ATP-binding</keyword>
<dbReference type="Pfam" id="PF01687">
    <property type="entry name" value="Flavokinase"/>
    <property type="match status" value="1"/>
</dbReference>
<dbReference type="CDD" id="cd02064">
    <property type="entry name" value="FAD_synthetase_N"/>
    <property type="match status" value="1"/>
</dbReference>
<comment type="function">
    <text evidence="1">Catalyzes the phosphorylation of riboflavin to FMN followed by the adenylation of FMN to FAD.</text>
</comment>
<dbReference type="SMART" id="SM00904">
    <property type="entry name" value="Flavokinase"/>
    <property type="match status" value="1"/>
</dbReference>
<dbReference type="PANTHER" id="PTHR22749:SF6">
    <property type="entry name" value="RIBOFLAVIN KINASE"/>
    <property type="match status" value="1"/>
</dbReference>
<keyword evidence="5 15" id="KW-0288">FMN</keyword>
<dbReference type="GO" id="GO:0008531">
    <property type="term" value="F:riboflavin kinase activity"/>
    <property type="evidence" value="ECO:0007669"/>
    <property type="project" value="UniProtKB-UniRule"/>
</dbReference>
<dbReference type="PANTHER" id="PTHR22749">
    <property type="entry name" value="RIBOFLAVIN KINASE/FMN ADENYLYLTRANSFERASE"/>
    <property type="match status" value="1"/>
</dbReference>
<keyword evidence="4 15" id="KW-0285">Flavoprotein</keyword>
<dbReference type="GO" id="GO:0006747">
    <property type="term" value="P:FAD biosynthetic process"/>
    <property type="evidence" value="ECO:0007669"/>
    <property type="project" value="UniProtKB-UniRule"/>
</dbReference>
<keyword evidence="12" id="KW-0511">Multifunctional enzyme</keyword>
<keyword evidence="8 15" id="KW-0547">Nucleotide-binding</keyword>
<dbReference type="OrthoDB" id="9803667at2"/>
<evidence type="ECO:0000256" key="8">
    <source>
        <dbReference type="ARBA" id="ARBA00022741"/>
    </source>
</evidence>
<dbReference type="GO" id="GO:0009231">
    <property type="term" value="P:riboflavin biosynthetic process"/>
    <property type="evidence" value="ECO:0007669"/>
    <property type="project" value="InterPro"/>
</dbReference>
<dbReference type="FunFam" id="3.40.50.620:FF:000021">
    <property type="entry name" value="Riboflavin biosynthesis protein"/>
    <property type="match status" value="1"/>
</dbReference>
<dbReference type="Pfam" id="PF06574">
    <property type="entry name" value="FAD_syn"/>
    <property type="match status" value="1"/>
</dbReference>
<dbReference type="Gene3D" id="3.40.50.620">
    <property type="entry name" value="HUPs"/>
    <property type="match status" value="1"/>
</dbReference>
<evidence type="ECO:0000313" key="18">
    <source>
        <dbReference type="Proteomes" id="UP000324159"/>
    </source>
</evidence>
<keyword evidence="18" id="KW-1185">Reference proteome</keyword>
<dbReference type="GO" id="GO:0009398">
    <property type="term" value="P:FMN biosynthetic process"/>
    <property type="evidence" value="ECO:0007669"/>
    <property type="project" value="UniProtKB-UniRule"/>
</dbReference>
<evidence type="ECO:0000256" key="13">
    <source>
        <dbReference type="ARBA" id="ARBA00047880"/>
    </source>
</evidence>
<evidence type="ECO:0000259" key="16">
    <source>
        <dbReference type="SMART" id="SM00904"/>
    </source>
</evidence>
<accession>A0A5D3WLC1</accession>
<proteinExistence type="inferred from homology"/>
<dbReference type="SUPFAM" id="SSF82114">
    <property type="entry name" value="Riboflavin kinase-like"/>
    <property type="match status" value="1"/>
</dbReference>
<gene>
    <name evidence="17" type="ORF">EDC39_10195</name>
</gene>
<reference evidence="17 18" key="1">
    <citation type="submission" date="2019-07" db="EMBL/GenBank/DDBJ databases">
        <title>Genomic Encyclopedia of Type Strains, Phase IV (KMG-IV): sequencing the most valuable type-strain genomes for metagenomic binning, comparative biology and taxonomic classification.</title>
        <authorList>
            <person name="Goeker M."/>
        </authorList>
    </citation>
    <scope>NUCLEOTIDE SEQUENCE [LARGE SCALE GENOMIC DNA]</scope>
    <source>
        <strain evidence="17 18">SS015</strain>
    </source>
</reference>
<keyword evidence="9 15" id="KW-0418">Kinase</keyword>
<dbReference type="UniPathway" id="UPA00276">
    <property type="reaction ID" value="UER00406"/>
</dbReference>
<dbReference type="InterPro" id="IPR015864">
    <property type="entry name" value="FAD_synthase"/>
</dbReference>
<dbReference type="EC" id="2.7.7.2" evidence="15"/>
<dbReference type="InterPro" id="IPR015865">
    <property type="entry name" value="Riboflavin_kinase_bac/euk"/>
</dbReference>
<dbReference type="UniPathway" id="UPA00277">
    <property type="reaction ID" value="UER00407"/>
</dbReference>
<dbReference type="NCBIfam" id="TIGR00083">
    <property type="entry name" value="ribF"/>
    <property type="match status" value="1"/>
</dbReference>
<keyword evidence="6 15" id="KW-0808">Transferase</keyword>
<dbReference type="SUPFAM" id="SSF52374">
    <property type="entry name" value="Nucleotidylyl transferase"/>
    <property type="match status" value="1"/>
</dbReference>
<dbReference type="EC" id="2.7.1.26" evidence="15"/>
<evidence type="ECO:0000256" key="1">
    <source>
        <dbReference type="ARBA" id="ARBA00002121"/>
    </source>
</evidence>
<keyword evidence="7 15" id="KW-0548">Nucleotidyltransferase</keyword>
<dbReference type="FunFam" id="2.40.30.30:FF:000003">
    <property type="entry name" value="Riboflavin biosynthesis protein"/>
    <property type="match status" value="1"/>
</dbReference>
<dbReference type="GO" id="GO:0003919">
    <property type="term" value="F:FMN adenylyltransferase activity"/>
    <property type="evidence" value="ECO:0007669"/>
    <property type="project" value="UniProtKB-UniRule"/>
</dbReference>
<evidence type="ECO:0000256" key="3">
    <source>
        <dbReference type="ARBA" id="ARBA00005201"/>
    </source>
</evidence>
<evidence type="ECO:0000256" key="6">
    <source>
        <dbReference type="ARBA" id="ARBA00022679"/>
    </source>
</evidence>
<dbReference type="InterPro" id="IPR023468">
    <property type="entry name" value="Riboflavin_kinase"/>
</dbReference>
<dbReference type="GO" id="GO:0005524">
    <property type="term" value="F:ATP binding"/>
    <property type="evidence" value="ECO:0007669"/>
    <property type="project" value="UniProtKB-UniRule"/>
</dbReference>
<organism evidence="17 18">
    <name type="scientific">Geothermobacter ehrlichii</name>
    <dbReference type="NCBI Taxonomy" id="213224"/>
    <lineage>
        <taxon>Bacteria</taxon>
        <taxon>Pseudomonadati</taxon>
        <taxon>Thermodesulfobacteriota</taxon>
        <taxon>Desulfuromonadia</taxon>
        <taxon>Desulfuromonadales</taxon>
        <taxon>Geothermobacteraceae</taxon>
        <taxon>Geothermobacter</taxon>
    </lineage>
</organism>
<sequence length="332" mass="37514">MRVVRSIDDCRMMDERTVVTIGNFDGVHLGHREIFRRVIREAKRLRALSTVVTFDPHPLKVLAPEQAPRLLNTREEKERLIRASCIDLLAILPFDRHLAAMEPEDFVRDVLVERLRVAKLIVGHDYAFGRGRKGDVNFLLQAGGRHGFEVEQMEPIMYEGQVFSSTLIRRCLGAGDVRGVVALLGRHFNLEGRVIRGANRGRKLGFPTANLLTEKEILPRPGVYAVKVKLDDTCYDGVMNIGFNPTFGLERISLEVHLLDFEGDLYGRLLRVYFVDRLRDELVFSSAEELAARIRRDISEARRILGSSRIVEYREYLDCGAAVAAGQGGGND</sequence>
<dbReference type="InterPro" id="IPR002606">
    <property type="entry name" value="Riboflavin_kinase_bac"/>
</dbReference>